<sequence length="37" mass="4119">MLIVYTWSHSRPDPDRLHVPGAADGTIPKNIFSKKLG</sequence>
<reference evidence="1 2" key="1">
    <citation type="submission" date="2015-11" db="EMBL/GenBank/DDBJ databases">
        <title>Exploring the genomic traits of fungus-feeding bacterial genus Collimonas.</title>
        <authorList>
            <person name="Song C."/>
            <person name="Schmidt R."/>
            <person name="de Jager V."/>
            <person name="Krzyzanowska D."/>
            <person name="Jongedijk E."/>
            <person name="Cankar K."/>
            <person name="Beekwilder J."/>
            <person name="van Veen A."/>
            <person name="de Boer W."/>
            <person name="van Veen J.A."/>
            <person name="Garbeva P."/>
        </authorList>
    </citation>
    <scope>NUCLEOTIDE SEQUENCE [LARGE SCALE GENOMIC DNA]</scope>
    <source>
        <strain evidence="1 2">Ter291</strain>
    </source>
</reference>
<evidence type="ECO:0000313" key="2">
    <source>
        <dbReference type="Proteomes" id="UP000074914"/>
    </source>
</evidence>
<protein>
    <submittedName>
        <fullName evidence="1">Uncharacterized protein</fullName>
    </submittedName>
</protein>
<keyword evidence="2" id="KW-1185">Reference proteome</keyword>
<dbReference type="EMBL" id="CP013236">
    <property type="protein sequence ID" value="AMP16723.1"/>
    <property type="molecule type" value="Genomic_DNA"/>
</dbReference>
<organism evidence="1 2">
    <name type="scientific">Collimonas pratensis</name>
    <dbReference type="NCBI Taxonomy" id="279113"/>
    <lineage>
        <taxon>Bacteria</taxon>
        <taxon>Pseudomonadati</taxon>
        <taxon>Pseudomonadota</taxon>
        <taxon>Betaproteobacteria</taxon>
        <taxon>Burkholderiales</taxon>
        <taxon>Oxalobacteraceae</taxon>
        <taxon>Collimonas</taxon>
    </lineage>
</organism>
<name>A0ABN4MG36_9BURK</name>
<dbReference type="Proteomes" id="UP000074914">
    <property type="component" value="Chromosome"/>
</dbReference>
<proteinExistence type="predicted"/>
<accession>A0ABN4MG36</accession>
<evidence type="ECO:0000313" key="1">
    <source>
        <dbReference type="EMBL" id="AMP16723.1"/>
    </source>
</evidence>
<gene>
    <name evidence="1" type="ORF">CPter291_4498</name>
</gene>